<dbReference type="PIRSF" id="PIRSF036836">
    <property type="entry name" value="RNase_bind_SBP1"/>
    <property type="match status" value="1"/>
</dbReference>
<protein>
    <recommendedName>
        <fullName evidence="6">RING-type domain-containing protein</fullName>
    </recommendedName>
</protein>
<evidence type="ECO:0000256" key="3">
    <source>
        <dbReference type="ARBA" id="ARBA00022833"/>
    </source>
</evidence>
<dbReference type="InterPro" id="IPR001841">
    <property type="entry name" value="Znf_RING"/>
</dbReference>
<name>A0AAQ3JTE7_9LILI</name>
<evidence type="ECO:0000313" key="8">
    <source>
        <dbReference type="Proteomes" id="UP001327560"/>
    </source>
</evidence>
<keyword evidence="8" id="KW-1185">Reference proteome</keyword>
<dbReference type="EMBL" id="CP136890">
    <property type="protein sequence ID" value="WOK95158.1"/>
    <property type="molecule type" value="Genomic_DNA"/>
</dbReference>
<evidence type="ECO:0000256" key="4">
    <source>
        <dbReference type="PROSITE-ProRule" id="PRU00175"/>
    </source>
</evidence>
<proteinExistence type="predicted"/>
<dbReference type="Proteomes" id="UP001327560">
    <property type="component" value="Chromosome 1"/>
</dbReference>
<dbReference type="PANTHER" id="PTHR42647">
    <property type="entry name" value="SBP (S-RIBONUCLEASE BINDING PROTEIN) FAMILY PROTEIN"/>
    <property type="match status" value="1"/>
</dbReference>
<keyword evidence="1" id="KW-0479">Metal-binding</keyword>
<dbReference type="AlphaFoldDB" id="A0AAQ3JTE7"/>
<dbReference type="GO" id="GO:0008270">
    <property type="term" value="F:zinc ion binding"/>
    <property type="evidence" value="ECO:0007669"/>
    <property type="project" value="UniProtKB-KW"/>
</dbReference>
<evidence type="ECO:0000313" key="7">
    <source>
        <dbReference type="EMBL" id="WOK95158.1"/>
    </source>
</evidence>
<organism evidence="7 8">
    <name type="scientific">Canna indica</name>
    <name type="common">Indian-shot</name>
    <dbReference type="NCBI Taxonomy" id="4628"/>
    <lineage>
        <taxon>Eukaryota</taxon>
        <taxon>Viridiplantae</taxon>
        <taxon>Streptophyta</taxon>
        <taxon>Embryophyta</taxon>
        <taxon>Tracheophyta</taxon>
        <taxon>Spermatophyta</taxon>
        <taxon>Magnoliopsida</taxon>
        <taxon>Liliopsida</taxon>
        <taxon>Zingiberales</taxon>
        <taxon>Cannaceae</taxon>
        <taxon>Canna</taxon>
    </lineage>
</organism>
<keyword evidence="3" id="KW-0862">Zinc</keyword>
<evidence type="ECO:0000256" key="2">
    <source>
        <dbReference type="ARBA" id="ARBA00022771"/>
    </source>
</evidence>
<keyword evidence="5" id="KW-0175">Coiled coil</keyword>
<evidence type="ECO:0000256" key="5">
    <source>
        <dbReference type="SAM" id="Coils"/>
    </source>
</evidence>
<accession>A0AAQ3JTE7</accession>
<gene>
    <name evidence="7" type="ORF">Cni_G03865</name>
</gene>
<dbReference type="PROSITE" id="PS50089">
    <property type="entry name" value="ZF_RING_2"/>
    <property type="match status" value="1"/>
</dbReference>
<dbReference type="Gene3D" id="3.30.40.10">
    <property type="entry name" value="Zinc/RING finger domain, C3HC4 (zinc finger)"/>
    <property type="match status" value="1"/>
</dbReference>
<evidence type="ECO:0000256" key="1">
    <source>
        <dbReference type="ARBA" id="ARBA00022723"/>
    </source>
</evidence>
<keyword evidence="2 4" id="KW-0863">Zinc-finger</keyword>
<reference evidence="7 8" key="1">
    <citation type="submission" date="2023-10" db="EMBL/GenBank/DDBJ databases">
        <title>Chromosome-scale genome assembly provides insights into flower coloration mechanisms of Canna indica.</title>
        <authorList>
            <person name="Li C."/>
        </authorList>
    </citation>
    <scope>NUCLEOTIDE SEQUENCE [LARGE SCALE GENOMIC DNA]</scope>
    <source>
        <tissue evidence="7">Flower</tissue>
    </source>
</reference>
<sequence length="321" mass="34301">MAIQAQCPSAILLPNRGEETIGAGLAQGQSSFLDPSTVMFFAGGGSLNPRDRGRDEAAAALPTAIRSTPAQDANYNVSSLFSQPSRPLPTLISLAQLQSKSNSPLVSTGLRLSFGTAHQQQYHNLNPFHPADLFDELDLAPHFKQFQEDIDGYLQAQEQVLKRTLAVKWQSHYRTLITTGAAAARQRIKAKDAELKQAAQQYAELEERLAQLRAETVAWQAKAVAAQNQAAALQAQLQQAEEVAAVAREREGDSDDPSVMEGMAAASGSCRACYRRDAPVAVVVLPCRHLCVCADCAAAGAIASCPVCCCISTGSINVAYC</sequence>
<feature type="domain" description="RING-type" evidence="6">
    <location>
        <begin position="270"/>
        <end position="308"/>
    </location>
</feature>
<dbReference type="InterPro" id="IPR013083">
    <property type="entry name" value="Znf_RING/FYVE/PHD"/>
</dbReference>
<evidence type="ECO:0000259" key="6">
    <source>
        <dbReference type="PROSITE" id="PS50089"/>
    </source>
</evidence>
<dbReference type="GO" id="GO:0004842">
    <property type="term" value="F:ubiquitin-protein transferase activity"/>
    <property type="evidence" value="ECO:0007669"/>
    <property type="project" value="TreeGrafter"/>
</dbReference>
<dbReference type="PANTHER" id="PTHR42647:SF5">
    <property type="entry name" value="SBP (S-RIBONUCLEASE BINDING PROTEIN) FAMILY PROTEIN"/>
    <property type="match status" value="1"/>
</dbReference>
<dbReference type="CDD" id="cd14686">
    <property type="entry name" value="bZIP"/>
    <property type="match status" value="1"/>
</dbReference>
<feature type="coiled-coil region" evidence="5">
    <location>
        <begin position="181"/>
        <end position="250"/>
    </location>
</feature>